<protein>
    <submittedName>
        <fullName evidence="2">Uncharacterized protein LOC113208540</fullName>
    </submittedName>
</protein>
<dbReference type="InterPro" id="IPR016024">
    <property type="entry name" value="ARM-type_fold"/>
</dbReference>
<sequence length="475" mass="53055">MIQQQSRLCLGAMKLVQWPSLGRSVSRILWPINAKSHTSLQPYSKSATTAQVEKPTPDKTEEIIKNKINEAPSQKASIKPTAAIGIVNKPETQFPTSKEVEAMMKVKALSSAIDICSTFNPQQRIQALKNLVAAQSRPLPLIQKLTEGISEAAPNLNVKELSDLLFVLAKLSYIHADLLSSVCEALKTKIKQNTNAAVIGSSISSLRNLQWKDPDLLDECSIWIQKNFNQFQNPTIFLYTLALQNHSPPNLEDLLKLIWKRMKNPPPVELINLVWSINVLNSSFTEEETRKALSGFFNPKFLKSLGSGPESVPLWIKLWNLQAVAKSLWGQAELEIPAVVKNKVSKTLVKSDKAAMISEATQLLFKDLDSNLYSTNVPSNMGFPIDFTFCINSSMTAVPLHVSTPDSIRLAVMIHSYHECCHPSKEPNGYRVFEMRLLEEEYKVISVPYHILGGGYAQVHEFFESTLSTIAQKNK</sequence>
<accession>A0A9C6X1D2</accession>
<evidence type="ECO:0000313" key="1">
    <source>
        <dbReference type="Proteomes" id="UP000504606"/>
    </source>
</evidence>
<name>A0A9C6X1D2_FRAOC</name>
<organism evidence="1 2">
    <name type="scientific">Frankliniella occidentalis</name>
    <name type="common">Western flower thrips</name>
    <name type="synonym">Euthrips occidentalis</name>
    <dbReference type="NCBI Taxonomy" id="133901"/>
    <lineage>
        <taxon>Eukaryota</taxon>
        <taxon>Metazoa</taxon>
        <taxon>Ecdysozoa</taxon>
        <taxon>Arthropoda</taxon>
        <taxon>Hexapoda</taxon>
        <taxon>Insecta</taxon>
        <taxon>Pterygota</taxon>
        <taxon>Neoptera</taxon>
        <taxon>Paraneoptera</taxon>
        <taxon>Thysanoptera</taxon>
        <taxon>Terebrantia</taxon>
        <taxon>Thripoidea</taxon>
        <taxon>Thripidae</taxon>
        <taxon>Frankliniella</taxon>
    </lineage>
</organism>
<dbReference type="SUPFAM" id="SSF48371">
    <property type="entry name" value="ARM repeat"/>
    <property type="match status" value="1"/>
</dbReference>
<dbReference type="OrthoDB" id="6501018at2759"/>
<keyword evidence="1" id="KW-1185">Reference proteome</keyword>
<dbReference type="RefSeq" id="XP_052127353.1">
    <property type="nucleotide sequence ID" value="XM_052271393.1"/>
</dbReference>
<evidence type="ECO:0000313" key="2">
    <source>
        <dbReference type="RefSeq" id="XP_052127353.1"/>
    </source>
</evidence>
<gene>
    <name evidence="2" type="primary">LOC113208540</name>
</gene>
<dbReference type="AlphaFoldDB" id="A0A9C6X1D2"/>
<reference evidence="2" key="1">
    <citation type="submission" date="2025-08" db="UniProtKB">
        <authorList>
            <consortium name="RefSeq"/>
        </authorList>
    </citation>
    <scope>IDENTIFICATION</scope>
    <source>
        <tissue evidence="2">Whole organism</tissue>
    </source>
</reference>
<proteinExistence type="predicted"/>
<dbReference type="Proteomes" id="UP000504606">
    <property type="component" value="Unplaced"/>
</dbReference>
<dbReference type="KEGG" id="foc:113208540"/>
<dbReference type="GeneID" id="113208540"/>